<protein>
    <submittedName>
        <fullName evidence="2">Uncharacterized protein</fullName>
    </submittedName>
</protein>
<organism evidence="2 3">
    <name type="scientific">Bacteroides uniformis</name>
    <dbReference type="NCBI Taxonomy" id="820"/>
    <lineage>
        <taxon>Bacteria</taxon>
        <taxon>Pseudomonadati</taxon>
        <taxon>Bacteroidota</taxon>
        <taxon>Bacteroidia</taxon>
        <taxon>Bacteroidales</taxon>
        <taxon>Bacteroidaceae</taxon>
        <taxon>Bacteroides</taxon>
    </lineage>
</organism>
<keyword evidence="1" id="KW-0812">Transmembrane</keyword>
<keyword evidence="1" id="KW-0472">Membrane</keyword>
<dbReference type="AlphaFoldDB" id="A0A174ML21"/>
<reference evidence="2 3" key="1">
    <citation type="submission" date="2015-09" db="EMBL/GenBank/DDBJ databases">
        <authorList>
            <consortium name="Pathogen Informatics"/>
        </authorList>
    </citation>
    <scope>NUCLEOTIDE SEQUENCE [LARGE SCALE GENOMIC DNA]</scope>
    <source>
        <strain evidence="2 3">2789STDY5834942</strain>
    </source>
</reference>
<dbReference type="EMBL" id="CZBF01000001">
    <property type="protein sequence ID" value="CUP34359.1"/>
    <property type="molecule type" value="Genomic_DNA"/>
</dbReference>
<dbReference type="Proteomes" id="UP000095788">
    <property type="component" value="Unassembled WGS sequence"/>
</dbReference>
<keyword evidence="1" id="KW-1133">Transmembrane helix</keyword>
<evidence type="ECO:0000256" key="1">
    <source>
        <dbReference type="SAM" id="Phobius"/>
    </source>
</evidence>
<sequence length="51" mass="6252">MSKNQEYALQYADYAMLCYFQHNIAYVEYKVMYSLLFILLVLNYLMIFYTT</sequence>
<evidence type="ECO:0000313" key="3">
    <source>
        <dbReference type="Proteomes" id="UP000095788"/>
    </source>
</evidence>
<accession>A0A174ML21</accession>
<evidence type="ECO:0000313" key="2">
    <source>
        <dbReference type="EMBL" id="CUP34359.1"/>
    </source>
</evidence>
<name>A0A174ML21_BACUN</name>
<proteinExistence type="predicted"/>
<gene>
    <name evidence="2" type="ORF">ERS852554_00414</name>
</gene>
<feature type="transmembrane region" description="Helical" evidence="1">
    <location>
        <begin position="31"/>
        <end position="49"/>
    </location>
</feature>